<accession>A0A5E4GB10</accession>
<organism evidence="2 3">
    <name type="scientific">Prunus dulcis</name>
    <name type="common">Almond</name>
    <name type="synonym">Amygdalus dulcis</name>
    <dbReference type="NCBI Taxonomy" id="3755"/>
    <lineage>
        <taxon>Eukaryota</taxon>
        <taxon>Viridiplantae</taxon>
        <taxon>Streptophyta</taxon>
        <taxon>Embryophyta</taxon>
        <taxon>Tracheophyta</taxon>
        <taxon>Spermatophyta</taxon>
        <taxon>Magnoliopsida</taxon>
        <taxon>eudicotyledons</taxon>
        <taxon>Gunneridae</taxon>
        <taxon>Pentapetalae</taxon>
        <taxon>rosids</taxon>
        <taxon>fabids</taxon>
        <taxon>Rosales</taxon>
        <taxon>Rosaceae</taxon>
        <taxon>Amygdaloideae</taxon>
        <taxon>Amygdaleae</taxon>
        <taxon>Prunus</taxon>
    </lineage>
</organism>
<dbReference type="EMBL" id="CABIKO010000504">
    <property type="protein sequence ID" value="VVA37095.1"/>
    <property type="molecule type" value="Genomic_DNA"/>
</dbReference>
<evidence type="ECO:0000313" key="3">
    <source>
        <dbReference type="Proteomes" id="UP000327085"/>
    </source>
</evidence>
<evidence type="ECO:0000313" key="2">
    <source>
        <dbReference type="EMBL" id="VVA37095.1"/>
    </source>
</evidence>
<dbReference type="OMA" id="RIVIKCF"/>
<dbReference type="AlphaFoldDB" id="A0A5E4GB10"/>
<feature type="non-terminal residue" evidence="2">
    <location>
        <position position="164"/>
    </location>
</feature>
<protein>
    <submittedName>
        <fullName evidence="2">PREDICTED: ALP1</fullName>
    </submittedName>
</protein>
<dbReference type="PANTHER" id="PTHR22930">
    <property type="match status" value="1"/>
</dbReference>
<dbReference type="Gramene" id="VVA37095">
    <property type="protein sequence ID" value="VVA37095"/>
    <property type="gene ID" value="Prudul26B007110"/>
</dbReference>
<evidence type="ECO:0000259" key="1">
    <source>
        <dbReference type="Pfam" id="PF26138"/>
    </source>
</evidence>
<dbReference type="InterPro" id="IPR045249">
    <property type="entry name" value="HARBI1-like"/>
</dbReference>
<dbReference type="InterPro" id="IPR058353">
    <property type="entry name" value="DUF8040"/>
</dbReference>
<reference evidence="3" key="1">
    <citation type="journal article" date="2020" name="Plant J.">
        <title>Transposons played a major role in the diversification between the closely related almond and peach genomes: results from the almond genome sequence.</title>
        <authorList>
            <person name="Alioto T."/>
            <person name="Alexiou K.G."/>
            <person name="Bardil A."/>
            <person name="Barteri F."/>
            <person name="Castanera R."/>
            <person name="Cruz F."/>
            <person name="Dhingra A."/>
            <person name="Duval H."/>
            <person name="Fernandez I Marti A."/>
            <person name="Frias L."/>
            <person name="Galan B."/>
            <person name="Garcia J.L."/>
            <person name="Howad W."/>
            <person name="Gomez-Garrido J."/>
            <person name="Gut M."/>
            <person name="Julca I."/>
            <person name="Morata J."/>
            <person name="Puigdomenech P."/>
            <person name="Ribeca P."/>
            <person name="Rubio Cabetas M.J."/>
            <person name="Vlasova A."/>
            <person name="Wirthensohn M."/>
            <person name="Garcia-Mas J."/>
            <person name="Gabaldon T."/>
            <person name="Casacuberta J.M."/>
            <person name="Arus P."/>
        </authorList>
    </citation>
    <scope>NUCLEOTIDE SEQUENCE [LARGE SCALE GENOMIC DNA]</scope>
    <source>
        <strain evidence="3">cv. Texas</strain>
    </source>
</reference>
<sequence length="164" mass="19083">MDRKTFGMLCELLRTHGGLKMCGSVAIEEQVCMFLYILAHHVKNRTVHDMFGQSGVTVSRYFNLVLNAVLRLHEILLKVPDPVPNNCTEERWKWFKNCLGALDGTYIKGWEGSASDSRVLRDAIYRPHGLKDIITLWMLVTQIVRDFLRPTEERDITYRNREKD</sequence>
<dbReference type="PANTHER" id="PTHR22930:SF281">
    <property type="entry name" value="NUCLEASE"/>
    <property type="match status" value="1"/>
</dbReference>
<feature type="domain" description="DUF8040" evidence="1">
    <location>
        <begin position="1"/>
        <end position="70"/>
    </location>
</feature>
<dbReference type="Pfam" id="PF26138">
    <property type="entry name" value="DUF8040"/>
    <property type="match status" value="1"/>
</dbReference>
<name>A0A5E4GB10_PRUDU</name>
<dbReference type="InParanoid" id="A0A5E4GB10"/>
<gene>
    <name evidence="2" type="ORF">ALMOND_2B007110</name>
</gene>
<proteinExistence type="predicted"/>
<dbReference type="Proteomes" id="UP000327085">
    <property type="component" value="Chromosome 1"/>
</dbReference>